<organism evidence="5 7">
    <name type="scientific">Segatella copri</name>
    <dbReference type="NCBI Taxonomy" id="165179"/>
    <lineage>
        <taxon>Bacteria</taxon>
        <taxon>Pseudomonadati</taxon>
        <taxon>Bacteroidota</taxon>
        <taxon>Bacteroidia</taxon>
        <taxon>Bacteroidales</taxon>
        <taxon>Prevotellaceae</taxon>
        <taxon>Segatella</taxon>
    </lineage>
</organism>
<dbReference type="AlphaFoldDB" id="A0A3R6CCM7"/>
<feature type="chain" id="PRO_5042712269" description="MBL fold metallo-hydrolase" evidence="1">
    <location>
        <begin position="20"/>
        <end position="349"/>
    </location>
</feature>
<gene>
    <name evidence="5" type="ORF">DW192_02940</name>
    <name evidence="3" type="ORF">DWV76_09335</name>
    <name evidence="4" type="ORF">DXA63_10090</name>
    <name evidence="2" type="ORF">KSW82_02505</name>
</gene>
<dbReference type="PROSITE" id="PS51257">
    <property type="entry name" value="PROKAR_LIPOPROTEIN"/>
    <property type="match status" value="1"/>
</dbReference>
<evidence type="ECO:0000313" key="3">
    <source>
        <dbReference type="EMBL" id="RGW42425.1"/>
    </source>
</evidence>
<evidence type="ECO:0000313" key="8">
    <source>
        <dbReference type="Proteomes" id="UP000285604"/>
    </source>
</evidence>
<evidence type="ECO:0008006" key="9">
    <source>
        <dbReference type="Google" id="ProtNLM"/>
    </source>
</evidence>
<keyword evidence="1" id="KW-0732">Signal</keyword>
<dbReference type="SUPFAM" id="SSF56281">
    <property type="entry name" value="Metallo-hydrolase/oxidoreductase"/>
    <property type="match status" value="1"/>
</dbReference>
<feature type="signal peptide" evidence="1">
    <location>
        <begin position="1"/>
        <end position="19"/>
    </location>
</feature>
<evidence type="ECO:0000313" key="7">
    <source>
        <dbReference type="Proteomes" id="UP000284548"/>
    </source>
</evidence>
<comment type="caution">
    <text evidence="5">The sequence shown here is derived from an EMBL/GenBank/DDBJ whole genome shotgun (WGS) entry which is preliminary data.</text>
</comment>
<dbReference type="EMBL" id="QSCI01000045">
    <property type="protein sequence ID" value="RGX93399.1"/>
    <property type="molecule type" value="Genomic_DNA"/>
</dbReference>
<dbReference type="Proteomes" id="UP000285604">
    <property type="component" value="Unassembled WGS sequence"/>
</dbReference>
<accession>A0A3R6CCM7</accession>
<evidence type="ECO:0000313" key="2">
    <source>
        <dbReference type="EMBL" id="MBV3386610.1"/>
    </source>
</evidence>
<sequence length="349" mass="39350">MKKIYLFIALFACALCSCGSDEDGMTYAQPVEIGETTDMKTAKEVAEALWATTPLQQQPLNAERSEVLKKIQKMADDCTSDFFESYIASLDQSAEMREKYDPMLAFYRLSLDHVINAIKTTTVENGTTCIWQLYNMGYIVKTPTTCFGIDINHRWAEKLEPYLDFLCVTHKHQDHYNTALINAMLNAGKPVYSNWIKGGYTSKVNTDYQFNNIKIHVSITDHNNSGLSNFVSVFTFECGDDSGNFTMLHTGDSNFKAAQYTNILPHVNVLIPRYAPNALTENNIIGTGAGQTKPDYVLLSHILELSHESEEESRWSLNSALERASKLNCENSVVPFWGEKLVWKDGKLN</sequence>
<evidence type="ECO:0000313" key="4">
    <source>
        <dbReference type="EMBL" id="RGX93399.1"/>
    </source>
</evidence>
<protein>
    <recommendedName>
        <fullName evidence="9">MBL fold metallo-hydrolase</fullName>
    </recommendedName>
</protein>
<dbReference type="RefSeq" id="WP_118065170.1">
    <property type="nucleotide sequence ID" value="NZ_CP134816.1"/>
</dbReference>
<dbReference type="EMBL" id="QRKB01000003">
    <property type="protein sequence ID" value="RHH84542.1"/>
    <property type="molecule type" value="Genomic_DNA"/>
</dbReference>
<dbReference type="Proteomes" id="UP000283785">
    <property type="component" value="Unassembled WGS sequence"/>
</dbReference>
<dbReference type="Proteomes" id="UP000284548">
    <property type="component" value="Unassembled WGS sequence"/>
</dbReference>
<evidence type="ECO:0000256" key="1">
    <source>
        <dbReference type="SAM" id="SignalP"/>
    </source>
</evidence>
<reference evidence="6 7" key="1">
    <citation type="submission" date="2018-08" db="EMBL/GenBank/DDBJ databases">
        <title>A genome reference for cultivated species of the human gut microbiota.</title>
        <authorList>
            <person name="Zou Y."/>
            <person name="Xue W."/>
            <person name="Luo G."/>
        </authorList>
    </citation>
    <scope>NUCLEOTIDE SEQUENCE [LARGE SCALE GENOMIC DNA]</scope>
    <source>
        <strain evidence="3 6">AF12-50</strain>
        <strain evidence="5 7">AM16-54</strain>
        <strain evidence="4 8">OF03-3</strain>
    </source>
</reference>
<dbReference type="Gene3D" id="3.60.15.10">
    <property type="entry name" value="Ribonuclease Z/Hydroxyacylglutathione hydrolase-like"/>
    <property type="match status" value="1"/>
</dbReference>
<proteinExistence type="predicted"/>
<reference evidence="2" key="2">
    <citation type="submission" date="2021-06" db="EMBL/GenBank/DDBJ databases">
        <title>Collection of gut derived symbiotic bacterial strains cultured from healthy donors.</title>
        <authorList>
            <person name="Lin H."/>
            <person name="Littmann E."/>
            <person name="Pamer E.G."/>
        </authorList>
    </citation>
    <scope>NUCLEOTIDE SEQUENCE</scope>
    <source>
        <strain evidence="2">MSK.21.74</strain>
    </source>
</reference>
<name>A0A3R6CCM7_9BACT</name>
<evidence type="ECO:0000313" key="6">
    <source>
        <dbReference type="Proteomes" id="UP000283785"/>
    </source>
</evidence>
<evidence type="ECO:0000313" key="5">
    <source>
        <dbReference type="EMBL" id="RHH84542.1"/>
    </source>
</evidence>
<dbReference type="Proteomes" id="UP001196765">
    <property type="component" value="Unassembled WGS sequence"/>
</dbReference>
<dbReference type="InterPro" id="IPR036866">
    <property type="entry name" value="RibonucZ/Hydroxyglut_hydro"/>
</dbReference>
<dbReference type="EMBL" id="JAHOEI010000004">
    <property type="protein sequence ID" value="MBV3386610.1"/>
    <property type="molecule type" value="Genomic_DNA"/>
</dbReference>
<dbReference type="EMBL" id="QSAG01000016">
    <property type="protein sequence ID" value="RGW42425.1"/>
    <property type="molecule type" value="Genomic_DNA"/>
</dbReference>